<accession>A0ABQ1QKW5</accession>
<name>A0ABQ1QKW5_9RHOB</name>
<reference evidence="2" key="1">
    <citation type="journal article" date="2019" name="Int. J. Syst. Evol. Microbiol.">
        <title>The Global Catalogue of Microorganisms (GCM) 10K type strain sequencing project: providing services to taxonomists for standard genome sequencing and annotation.</title>
        <authorList>
            <consortium name="The Broad Institute Genomics Platform"/>
            <consortium name="The Broad Institute Genome Sequencing Center for Infectious Disease"/>
            <person name="Wu L."/>
            <person name="Ma J."/>
        </authorList>
    </citation>
    <scope>NUCLEOTIDE SEQUENCE [LARGE SCALE GENOMIC DNA]</scope>
    <source>
        <strain evidence="2">CGMCC 1.12922</strain>
    </source>
</reference>
<protein>
    <recommendedName>
        <fullName evidence="3">HTH merR-type domain-containing protein</fullName>
    </recommendedName>
</protein>
<organism evidence="1 2">
    <name type="scientific">Sinisalibacter lacisalsi</name>
    <dbReference type="NCBI Taxonomy" id="1526570"/>
    <lineage>
        <taxon>Bacteria</taxon>
        <taxon>Pseudomonadati</taxon>
        <taxon>Pseudomonadota</taxon>
        <taxon>Alphaproteobacteria</taxon>
        <taxon>Rhodobacterales</taxon>
        <taxon>Roseobacteraceae</taxon>
        <taxon>Sinisalibacter</taxon>
    </lineage>
</organism>
<proteinExistence type="predicted"/>
<gene>
    <name evidence="1" type="ORF">GCM10011358_13640</name>
</gene>
<evidence type="ECO:0000313" key="2">
    <source>
        <dbReference type="Proteomes" id="UP000617355"/>
    </source>
</evidence>
<comment type="caution">
    <text evidence="1">The sequence shown here is derived from an EMBL/GenBank/DDBJ whole genome shotgun (WGS) entry which is preliminary data.</text>
</comment>
<dbReference type="EMBL" id="BMGI01000002">
    <property type="protein sequence ID" value="GGD30867.1"/>
    <property type="molecule type" value="Genomic_DNA"/>
</dbReference>
<evidence type="ECO:0008006" key="3">
    <source>
        <dbReference type="Google" id="ProtNLM"/>
    </source>
</evidence>
<dbReference type="Proteomes" id="UP000617355">
    <property type="component" value="Unassembled WGS sequence"/>
</dbReference>
<sequence length="188" mass="20341">MKPSEFVSKMAQVLGIEETELTTVSKALAAAGLRRRGQGRYPPPITPREGLRILIGVMAARRLVRAADDVAQIERFRTHTSFIEVDGDEVVLPDLVGLTVDDLDGMTLIDALERISRQLADATSADVEVRLMVGAGLPATVVIEGFGASVSMIFTGTRDNESIAGDMRRVAEVGTRTLRFIGDMTREA</sequence>
<evidence type="ECO:0000313" key="1">
    <source>
        <dbReference type="EMBL" id="GGD30867.1"/>
    </source>
</evidence>
<keyword evidence="2" id="KW-1185">Reference proteome</keyword>